<evidence type="ECO:0000259" key="2">
    <source>
        <dbReference type="SMART" id="SM01043"/>
    </source>
</evidence>
<proteinExistence type="predicted"/>
<evidence type="ECO:0000313" key="4">
    <source>
        <dbReference type="Proteomes" id="UP000635726"/>
    </source>
</evidence>
<organism evidence="3 4">
    <name type="scientific">Deinococcus aquiradiocola</name>
    <dbReference type="NCBI Taxonomy" id="393059"/>
    <lineage>
        <taxon>Bacteria</taxon>
        <taxon>Thermotogati</taxon>
        <taxon>Deinococcota</taxon>
        <taxon>Deinococci</taxon>
        <taxon>Deinococcales</taxon>
        <taxon>Deinococcaceae</taxon>
        <taxon>Deinococcus</taxon>
    </lineage>
</organism>
<name>A0A917PB28_9DEIO</name>
<dbReference type="Pfam" id="PF03704">
    <property type="entry name" value="BTAD"/>
    <property type="match status" value="1"/>
</dbReference>
<dbReference type="Proteomes" id="UP000635726">
    <property type="component" value="Unassembled WGS sequence"/>
</dbReference>
<dbReference type="SUPFAM" id="SSF46894">
    <property type="entry name" value="C-terminal effector domain of the bipartite response regulators"/>
    <property type="match status" value="1"/>
</dbReference>
<dbReference type="InterPro" id="IPR016032">
    <property type="entry name" value="Sig_transdc_resp-reg_C-effctor"/>
</dbReference>
<protein>
    <recommendedName>
        <fullName evidence="2">Bacterial transcriptional activator domain-containing protein</fullName>
    </recommendedName>
</protein>
<dbReference type="InterPro" id="IPR051677">
    <property type="entry name" value="AfsR-DnrI-RedD_regulator"/>
</dbReference>
<dbReference type="PANTHER" id="PTHR35807">
    <property type="entry name" value="TRANSCRIPTIONAL REGULATOR REDD-RELATED"/>
    <property type="match status" value="1"/>
</dbReference>
<dbReference type="SUPFAM" id="SSF48452">
    <property type="entry name" value="TPR-like"/>
    <property type="match status" value="1"/>
</dbReference>
<reference evidence="3" key="2">
    <citation type="submission" date="2020-09" db="EMBL/GenBank/DDBJ databases">
        <authorList>
            <person name="Sun Q."/>
            <person name="Ohkuma M."/>
        </authorList>
    </citation>
    <scope>NUCLEOTIDE SEQUENCE</scope>
    <source>
        <strain evidence="3">JCM 14371</strain>
    </source>
</reference>
<sequence length="298" mass="33302">MNAPRTAHPRTVAAHPAPDGAPGALHVVTLGRAEVSVDGHAVQWQAASARDLFHYLLSFPEGRTRAEIMEDLWSLDVTQESRNRFRVTTHRLRAALARPDALGEEYGRFRLSGDVLRAADVYRLHEAAHTAATATTPAARLHAYRAVLDLYRGDYLPDVHTDWARQARDEHRAVYVRAALEVSLLSCDLGNCHDAVDALQRALRADPFVGENHHQKAMTCLTVTEGRYAATEHYRTFLRFLRDDLGDTPMPETVRLAERVKNGERLCARHPTPTPPTCPHARDGMCHLHGSQELLQLN</sequence>
<dbReference type="GO" id="GO:0003677">
    <property type="term" value="F:DNA binding"/>
    <property type="evidence" value="ECO:0007669"/>
    <property type="project" value="InterPro"/>
</dbReference>
<dbReference type="SMART" id="SM01043">
    <property type="entry name" value="BTAD"/>
    <property type="match status" value="1"/>
</dbReference>
<dbReference type="AlphaFoldDB" id="A0A917PB28"/>
<keyword evidence="4" id="KW-1185">Reference proteome</keyword>
<dbReference type="InterPro" id="IPR011990">
    <property type="entry name" value="TPR-like_helical_dom_sf"/>
</dbReference>
<dbReference type="RefSeq" id="WP_188961394.1">
    <property type="nucleotide sequence ID" value="NZ_BMOE01000003.1"/>
</dbReference>
<accession>A0A917PB28</accession>
<dbReference type="Gene3D" id="1.25.40.10">
    <property type="entry name" value="Tetratricopeptide repeat domain"/>
    <property type="match status" value="1"/>
</dbReference>
<reference evidence="3" key="1">
    <citation type="journal article" date="2014" name="Int. J. Syst. Evol. Microbiol.">
        <title>Complete genome sequence of Corynebacterium casei LMG S-19264T (=DSM 44701T), isolated from a smear-ripened cheese.</title>
        <authorList>
            <consortium name="US DOE Joint Genome Institute (JGI-PGF)"/>
            <person name="Walter F."/>
            <person name="Albersmeier A."/>
            <person name="Kalinowski J."/>
            <person name="Ruckert C."/>
        </authorList>
    </citation>
    <scope>NUCLEOTIDE SEQUENCE</scope>
    <source>
        <strain evidence="3">JCM 14371</strain>
    </source>
</reference>
<evidence type="ECO:0000313" key="3">
    <source>
        <dbReference type="EMBL" id="GGJ69364.1"/>
    </source>
</evidence>
<feature type="region of interest" description="Disordered" evidence="1">
    <location>
        <begin position="1"/>
        <end position="20"/>
    </location>
</feature>
<dbReference type="InterPro" id="IPR005158">
    <property type="entry name" value="BTAD"/>
</dbReference>
<gene>
    <name evidence="3" type="ORF">GCM10008939_12170</name>
</gene>
<dbReference type="PANTHER" id="PTHR35807:SF2">
    <property type="entry name" value="TRANSCRIPTIONAL ACTIVATOR DOMAIN"/>
    <property type="match status" value="1"/>
</dbReference>
<dbReference type="GO" id="GO:0006355">
    <property type="term" value="P:regulation of DNA-templated transcription"/>
    <property type="evidence" value="ECO:0007669"/>
    <property type="project" value="InterPro"/>
</dbReference>
<evidence type="ECO:0000256" key="1">
    <source>
        <dbReference type="SAM" id="MobiDB-lite"/>
    </source>
</evidence>
<comment type="caution">
    <text evidence="3">The sequence shown here is derived from an EMBL/GenBank/DDBJ whole genome shotgun (WGS) entry which is preliminary data.</text>
</comment>
<feature type="domain" description="Bacterial transcriptional activator" evidence="2">
    <location>
        <begin position="119"/>
        <end position="261"/>
    </location>
</feature>
<dbReference type="EMBL" id="BMOE01000003">
    <property type="protein sequence ID" value="GGJ69364.1"/>
    <property type="molecule type" value="Genomic_DNA"/>
</dbReference>